<dbReference type="Pfam" id="PF02762">
    <property type="entry name" value="Cbl_N3"/>
    <property type="match status" value="1"/>
</dbReference>
<dbReference type="GO" id="GO:0023051">
    <property type="term" value="P:regulation of signaling"/>
    <property type="evidence" value="ECO:0007669"/>
    <property type="project" value="InterPro"/>
</dbReference>
<evidence type="ECO:0000256" key="8">
    <source>
        <dbReference type="ARBA" id="ARBA00022786"/>
    </source>
</evidence>
<dbReference type="GO" id="GO:0001784">
    <property type="term" value="F:phosphotyrosine residue binding"/>
    <property type="evidence" value="ECO:0007669"/>
    <property type="project" value="UniProtKB-UniRule"/>
</dbReference>
<reference evidence="18" key="2">
    <citation type="submission" date="2024-08" db="UniProtKB">
        <authorList>
            <consortium name="EnsemblMetazoa"/>
        </authorList>
    </citation>
    <scope>IDENTIFICATION</scope>
</reference>
<dbReference type="GO" id="GO:0008270">
    <property type="term" value="F:zinc ion binding"/>
    <property type="evidence" value="ECO:0007669"/>
    <property type="project" value="UniProtKB-KW"/>
</dbReference>
<accession>N6T6T7</accession>
<comment type="pathway">
    <text evidence="3 12">Protein modification; protein ubiquitination.</text>
</comment>
<dbReference type="FunFam" id="3.30.40.10:FF:000015">
    <property type="entry name" value="E3 ubiquitin-protein ligase CBL"/>
    <property type="match status" value="1"/>
</dbReference>
<evidence type="ECO:0000256" key="3">
    <source>
        <dbReference type="ARBA" id="ARBA00004906"/>
    </source>
</evidence>
<feature type="non-terminal residue" evidence="17">
    <location>
        <position position="1"/>
    </location>
</feature>
<feature type="region of interest" description="Disordered" evidence="13">
    <location>
        <begin position="472"/>
        <end position="560"/>
    </location>
</feature>
<comment type="domain">
    <text evidence="12">The N-terminus is composed of the phosphotyrosine binding (PTB) domain, a short linker region and the RING-type zinc finger. The PTB domain, which is also called TKB (tyrosine kinase binding) domain, is composed of three different subdomains: a four-helix bundle (4H), a calcium-binding EF hand and a divergent SH2 domain.</text>
</comment>
<dbReference type="InterPro" id="IPR009060">
    <property type="entry name" value="UBA-like_sf"/>
</dbReference>
<feature type="compositionally biased region" description="Pro residues" evidence="13">
    <location>
        <begin position="504"/>
        <end position="524"/>
    </location>
</feature>
<dbReference type="InterPro" id="IPR014742">
    <property type="entry name" value="Adaptor_Cbl_SH2-like"/>
</dbReference>
<evidence type="ECO:0000256" key="12">
    <source>
        <dbReference type="RuleBase" id="RU367001"/>
    </source>
</evidence>
<dbReference type="InterPro" id="IPR015940">
    <property type="entry name" value="UBA"/>
</dbReference>
<dbReference type="PROSITE" id="PS00518">
    <property type="entry name" value="ZF_RING_1"/>
    <property type="match status" value="1"/>
</dbReference>
<comment type="subcellular location">
    <subcellularLocation>
        <location evidence="2">Cytoplasm</location>
    </subcellularLocation>
</comment>
<dbReference type="EMBL" id="KB741165">
    <property type="protein sequence ID" value="ENN73408.1"/>
    <property type="molecule type" value="Genomic_DNA"/>
</dbReference>
<evidence type="ECO:0000256" key="1">
    <source>
        <dbReference type="ARBA" id="ARBA00000900"/>
    </source>
</evidence>
<dbReference type="PANTHER" id="PTHR23007">
    <property type="entry name" value="CBL"/>
    <property type="match status" value="1"/>
</dbReference>
<keyword evidence="8 12" id="KW-0833">Ubl conjugation pathway</keyword>
<keyword evidence="19" id="KW-1185">Reference proteome</keyword>
<dbReference type="FunFam" id="1.20.930.20:FF:000001">
    <property type="entry name" value="E3 ubiquitin-protein ligase CBL"/>
    <property type="match status" value="1"/>
</dbReference>
<comment type="catalytic activity">
    <reaction evidence="1 12">
        <text>S-ubiquitinyl-[E2 ubiquitin-conjugating enzyme]-L-cysteine + [acceptor protein]-L-lysine = [E2 ubiquitin-conjugating enzyme]-L-cysteine + N(6)-ubiquitinyl-[acceptor protein]-L-lysine.</text>
        <dbReference type="EC" id="2.3.2.27"/>
    </reaction>
</comment>
<dbReference type="UniPathway" id="UPA00143"/>
<dbReference type="InterPro" id="IPR036537">
    <property type="entry name" value="Adaptor_Cbl_N_dom_sf"/>
</dbReference>
<dbReference type="SUPFAM" id="SSF57850">
    <property type="entry name" value="RING/U-box"/>
    <property type="match status" value="1"/>
</dbReference>
<evidence type="ECO:0000256" key="10">
    <source>
        <dbReference type="ARBA" id="ARBA00022837"/>
    </source>
</evidence>
<dbReference type="InterPro" id="IPR011992">
    <property type="entry name" value="EF-hand-dom_pair"/>
</dbReference>
<dbReference type="FunFam" id="3.30.505.10:FF:000007">
    <property type="entry name" value="E3 ubiquitin-protein ligase CBL"/>
    <property type="match status" value="1"/>
</dbReference>
<keyword evidence="6 12" id="KW-0479">Metal-binding</keyword>
<evidence type="ECO:0000256" key="9">
    <source>
        <dbReference type="ARBA" id="ARBA00022833"/>
    </source>
</evidence>
<dbReference type="Gene3D" id="3.30.40.10">
    <property type="entry name" value="Zinc/RING finger domain, C3HC4 (zinc finger)"/>
    <property type="match status" value="1"/>
</dbReference>
<proteinExistence type="predicted"/>
<keyword evidence="5 12" id="KW-0808">Transferase</keyword>
<dbReference type="Gene3D" id="1.10.238.10">
    <property type="entry name" value="EF-hand"/>
    <property type="match status" value="1"/>
</dbReference>
<dbReference type="CDD" id="cd14318">
    <property type="entry name" value="UBA_Cbl_like"/>
    <property type="match status" value="1"/>
</dbReference>
<keyword evidence="4" id="KW-0963">Cytoplasm</keyword>
<feature type="domain" description="UBA" evidence="14">
    <location>
        <begin position="672"/>
        <end position="712"/>
    </location>
</feature>
<keyword evidence="9 12" id="KW-0862">Zinc</keyword>
<protein>
    <recommendedName>
        <fullName evidence="12">E3 ubiquitin-protein ligase CBL</fullName>
        <ecNumber evidence="12">2.3.2.27</ecNumber>
    </recommendedName>
</protein>
<dbReference type="Pfam" id="PF02761">
    <property type="entry name" value="Cbl_N2"/>
    <property type="match status" value="1"/>
</dbReference>
<dbReference type="HOGENOM" id="CLU_013535_3_1_1"/>
<dbReference type="InterPro" id="IPR003153">
    <property type="entry name" value="Adaptor_Cbl_N_hlx"/>
</dbReference>
<dbReference type="InterPro" id="IPR036860">
    <property type="entry name" value="SH2_dom_sf"/>
</dbReference>
<dbReference type="SUPFAM" id="SSF46934">
    <property type="entry name" value="UBA-like"/>
    <property type="match status" value="1"/>
</dbReference>
<evidence type="ECO:0000313" key="18">
    <source>
        <dbReference type="EnsemblMetazoa" id="XP_019766488.1"/>
    </source>
</evidence>
<dbReference type="GO" id="GO:0045121">
    <property type="term" value="C:membrane raft"/>
    <property type="evidence" value="ECO:0007669"/>
    <property type="project" value="TreeGrafter"/>
</dbReference>
<evidence type="ECO:0000259" key="16">
    <source>
        <dbReference type="PROSITE" id="PS51506"/>
    </source>
</evidence>
<evidence type="ECO:0000256" key="13">
    <source>
        <dbReference type="SAM" id="MobiDB-lite"/>
    </source>
</evidence>
<dbReference type="GO" id="GO:0005509">
    <property type="term" value="F:calcium ion binding"/>
    <property type="evidence" value="ECO:0007669"/>
    <property type="project" value="UniProtKB-UniRule"/>
</dbReference>
<dbReference type="GO" id="GO:0007166">
    <property type="term" value="P:cell surface receptor signaling pathway"/>
    <property type="evidence" value="ECO:0007669"/>
    <property type="project" value="InterPro"/>
</dbReference>
<dbReference type="SUPFAM" id="SSF47473">
    <property type="entry name" value="EF-hand"/>
    <property type="match status" value="1"/>
</dbReference>
<dbReference type="CDD" id="cd16708">
    <property type="entry name" value="RING-HC_Cbl"/>
    <property type="match status" value="1"/>
</dbReference>
<keyword evidence="10 12" id="KW-0106">Calcium</keyword>
<evidence type="ECO:0000256" key="11">
    <source>
        <dbReference type="PROSITE-ProRule" id="PRU00175"/>
    </source>
</evidence>
<dbReference type="Gene3D" id="1.20.930.20">
    <property type="entry name" value="Adaptor protein Cbl, N-terminal domain"/>
    <property type="match status" value="1"/>
</dbReference>
<evidence type="ECO:0000259" key="14">
    <source>
        <dbReference type="PROSITE" id="PS50030"/>
    </source>
</evidence>
<dbReference type="Gene3D" id="1.10.8.10">
    <property type="entry name" value="DNA helicase RuvA subunit, C-terminal domain"/>
    <property type="match status" value="1"/>
</dbReference>
<organism evidence="17">
    <name type="scientific">Dendroctonus ponderosae</name>
    <name type="common">Mountain pine beetle</name>
    <dbReference type="NCBI Taxonomy" id="77166"/>
    <lineage>
        <taxon>Eukaryota</taxon>
        <taxon>Metazoa</taxon>
        <taxon>Ecdysozoa</taxon>
        <taxon>Arthropoda</taxon>
        <taxon>Hexapoda</taxon>
        <taxon>Insecta</taxon>
        <taxon>Pterygota</taxon>
        <taxon>Neoptera</taxon>
        <taxon>Endopterygota</taxon>
        <taxon>Coleoptera</taxon>
        <taxon>Polyphaga</taxon>
        <taxon>Cucujiformia</taxon>
        <taxon>Curculionidae</taxon>
        <taxon>Scolytinae</taxon>
        <taxon>Dendroctonus</taxon>
    </lineage>
</organism>
<evidence type="ECO:0000259" key="15">
    <source>
        <dbReference type="PROSITE" id="PS50089"/>
    </source>
</evidence>
<evidence type="ECO:0000256" key="4">
    <source>
        <dbReference type="ARBA" id="ARBA00022490"/>
    </source>
</evidence>
<dbReference type="InterPro" id="IPR001841">
    <property type="entry name" value="Znf_RING"/>
</dbReference>
<dbReference type="GO" id="GO:0005737">
    <property type="term" value="C:cytoplasm"/>
    <property type="evidence" value="ECO:0007669"/>
    <property type="project" value="UniProtKB-SubCell"/>
</dbReference>
<gene>
    <name evidence="18" type="primary">109541931</name>
    <name evidence="17" type="ORF">YQE_09970</name>
</gene>
<dbReference type="GO" id="GO:0005886">
    <property type="term" value="C:plasma membrane"/>
    <property type="evidence" value="ECO:0007669"/>
    <property type="project" value="TreeGrafter"/>
</dbReference>
<comment type="function">
    <text evidence="12">E3 ubiquitin-protein ligase which accepts ubiquitin from specific E2 ubiquitin-conjugating enzymes, and transfers it to substrates, generally promoting their degradation by the proteasome.</text>
</comment>
<dbReference type="GO" id="GO:0017124">
    <property type="term" value="F:SH3 domain binding"/>
    <property type="evidence" value="ECO:0007669"/>
    <property type="project" value="TreeGrafter"/>
</dbReference>
<evidence type="ECO:0000256" key="2">
    <source>
        <dbReference type="ARBA" id="ARBA00004496"/>
    </source>
</evidence>
<dbReference type="OrthoDB" id="7237699at2759"/>
<reference evidence="17 19" key="1">
    <citation type="journal article" date="2013" name="Genome Biol.">
        <title>Draft genome of the mountain pine beetle, Dendroctonus ponderosae Hopkins, a major forest pest.</title>
        <authorList>
            <person name="Keeling C.I."/>
            <person name="Yuen M.M."/>
            <person name="Liao N.Y."/>
            <person name="Docking T.R."/>
            <person name="Chan S.K."/>
            <person name="Taylor G.A."/>
            <person name="Palmquist D.L."/>
            <person name="Jackman S.D."/>
            <person name="Nguyen A."/>
            <person name="Li M."/>
            <person name="Henderson H."/>
            <person name="Janes J.K."/>
            <person name="Zhao Y."/>
            <person name="Pandoh P."/>
            <person name="Moore R."/>
            <person name="Sperling F.A."/>
            <person name="Huber D.P."/>
            <person name="Birol I."/>
            <person name="Jones S.J."/>
            <person name="Bohlmann J."/>
        </authorList>
    </citation>
    <scope>NUCLEOTIDE SEQUENCE</scope>
</reference>
<dbReference type="PROSITE" id="PS50030">
    <property type="entry name" value="UBA"/>
    <property type="match status" value="1"/>
</dbReference>
<dbReference type="EC" id="2.3.2.27" evidence="12"/>
<dbReference type="EnsemblMetazoa" id="XM_019910929.1">
    <property type="protein sequence ID" value="XP_019766488.1"/>
    <property type="gene ID" value="LOC109541931"/>
</dbReference>
<sequence length="717" mass="80641">MSGRNRPMQHKNFSTIFSKLQGAFSDAVAHPKFATDKRTLDKTWKLMDKVVKLCQHQRMNLKNSPPFILDILPDTYQRLRLIYSKYEDNMSALHSIEYFNVFIINLMRKCKQAIKLFKEGKDKMFDENSHYRRNLTKLSLVFSHMLSELKALFPNGWFAGDQFRITKSDAAEFWKNNFGNSTLVPWKIFRQELNSVHPISSGLEAMALKSTIDLTCNDYISNFEFDVFTRLFQPWTTLLRNWQILAVTHPGYVAFLTYDEVKARLQRYMGKAGSYVFRLSCTRLGQWAIGYVTPDGEILQTIPQNKSLIQALLDGYREGFYLYPDGRANNPDLAWAVQPSQEDHIAVTQEQYELYCEMGSTFQLCKICAENDKDVRIEPCGHLLCTPCLTAWQAGSEGQGSQGCPFCRAEIKGTEQIVVDPFDPKKSHNRKNFPTFSQNITNLDDEEEFEDAGELWNCAGSSLHALALKPRTEVSHSSSPMISPGSSPRFVRRNPPGTIIVPTAVPPPLPPRKSSPTQELPPIPTTSSSQAFRNGSPNIHAGLSETQSQSVTNLTSHQPVEVQLPKSSSMLEMRHSESGGGGPVELSTPETIVGLVVSNCDNNVIDTSKTPPRHLSCPSNRTARKPAPPKSHTTPNISSSKPYENIEVELRHLKNKKLANPLEREASVPYENININYIKKLVSEGYSRDSVIRALGITGNNVDMACDILHEFGTKLG</sequence>
<dbReference type="CDD" id="cd09920">
    <property type="entry name" value="SH2_Cbl-b_TKB"/>
    <property type="match status" value="1"/>
</dbReference>
<dbReference type="SUPFAM" id="SSF47668">
    <property type="entry name" value="N-terminal domain of cbl (N-cbl)"/>
    <property type="match status" value="1"/>
</dbReference>
<dbReference type="InterPro" id="IPR024162">
    <property type="entry name" value="Adaptor_Cbl"/>
</dbReference>
<dbReference type="Pfam" id="PF13920">
    <property type="entry name" value="zf-C3HC4_3"/>
    <property type="match status" value="1"/>
</dbReference>
<dbReference type="Proteomes" id="UP000019118">
    <property type="component" value="Unassembled WGS sequence"/>
</dbReference>
<dbReference type="InterPro" id="IPR014741">
    <property type="entry name" value="Adaptor_Cbl_EF_hand-like"/>
</dbReference>
<dbReference type="Gene3D" id="3.30.505.10">
    <property type="entry name" value="SH2 domain"/>
    <property type="match status" value="1"/>
</dbReference>
<dbReference type="GO" id="GO:0016567">
    <property type="term" value="P:protein ubiquitination"/>
    <property type="evidence" value="ECO:0007669"/>
    <property type="project" value="UniProtKB-UniPathway"/>
</dbReference>
<dbReference type="GO" id="GO:0030971">
    <property type="term" value="F:receptor tyrosine kinase binding"/>
    <property type="evidence" value="ECO:0007669"/>
    <property type="project" value="TreeGrafter"/>
</dbReference>
<feature type="compositionally biased region" description="Polar residues" evidence="13">
    <location>
        <begin position="544"/>
        <end position="558"/>
    </location>
</feature>
<dbReference type="PANTHER" id="PTHR23007:SF11">
    <property type="entry name" value="E3 UBIQUITIN-PROTEIN LIGASE CBL"/>
    <property type="match status" value="1"/>
</dbReference>
<dbReference type="GO" id="GO:0061630">
    <property type="term" value="F:ubiquitin protein ligase activity"/>
    <property type="evidence" value="ECO:0007669"/>
    <property type="project" value="UniProtKB-EC"/>
</dbReference>
<keyword evidence="7 11" id="KW-0863">Zinc-finger</keyword>
<evidence type="ECO:0000256" key="5">
    <source>
        <dbReference type="ARBA" id="ARBA00022679"/>
    </source>
</evidence>
<feature type="compositionally biased region" description="Polar residues" evidence="13">
    <location>
        <begin position="525"/>
        <end position="537"/>
    </location>
</feature>
<dbReference type="PROSITE" id="PS51506">
    <property type="entry name" value="CBL_PTB"/>
    <property type="match status" value="1"/>
</dbReference>
<feature type="compositionally biased region" description="Polar residues" evidence="13">
    <location>
        <begin position="631"/>
        <end position="640"/>
    </location>
</feature>
<dbReference type="InterPro" id="IPR017907">
    <property type="entry name" value="Znf_RING_CS"/>
</dbReference>
<evidence type="ECO:0000256" key="6">
    <source>
        <dbReference type="ARBA" id="ARBA00022723"/>
    </source>
</evidence>
<dbReference type="InterPro" id="IPR024159">
    <property type="entry name" value="Cbl_PTB"/>
</dbReference>
<dbReference type="Pfam" id="PF02262">
    <property type="entry name" value="Cbl_N"/>
    <property type="match status" value="1"/>
</dbReference>
<evidence type="ECO:0000313" key="19">
    <source>
        <dbReference type="Proteomes" id="UP000019118"/>
    </source>
</evidence>
<dbReference type="FunFam" id="1.10.238.10:FF:000022">
    <property type="entry name" value="E3 ubiquitin-protein ligase CBL"/>
    <property type="match status" value="1"/>
</dbReference>
<dbReference type="KEGG" id="dpa:109541931"/>
<feature type="domain" description="RING-type" evidence="15">
    <location>
        <begin position="365"/>
        <end position="408"/>
    </location>
</feature>
<evidence type="ECO:0000313" key="17">
    <source>
        <dbReference type="EMBL" id="ENN73408.1"/>
    </source>
</evidence>
<dbReference type="SUPFAM" id="SSF55550">
    <property type="entry name" value="SH2 domain"/>
    <property type="match status" value="1"/>
</dbReference>
<name>N6T6T7_DENPD</name>
<feature type="domain" description="Cbl-PTB" evidence="16">
    <location>
        <begin position="31"/>
        <end position="335"/>
    </location>
</feature>
<feature type="compositionally biased region" description="Low complexity" evidence="13">
    <location>
        <begin position="475"/>
        <end position="488"/>
    </location>
</feature>
<dbReference type="SMART" id="SM00184">
    <property type="entry name" value="RING"/>
    <property type="match status" value="1"/>
</dbReference>
<dbReference type="AlphaFoldDB" id="N6T6T7"/>
<feature type="region of interest" description="Disordered" evidence="13">
    <location>
        <begin position="604"/>
        <end position="640"/>
    </location>
</feature>
<dbReference type="PROSITE" id="PS50089">
    <property type="entry name" value="ZF_RING_2"/>
    <property type="match status" value="1"/>
</dbReference>
<evidence type="ECO:0000256" key="7">
    <source>
        <dbReference type="ARBA" id="ARBA00022771"/>
    </source>
</evidence>
<dbReference type="InterPro" id="IPR013083">
    <property type="entry name" value="Znf_RING/FYVE/PHD"/>
</dbReference>